<reference evidence="1 2" key="1">
    <citation type="submission" date="2024-01" db="EMBL/GenBank/DDBJ databases">
        <title>The genomes of 5 underutilized Papilionoideae crops provide insights into root nodulation and disease resistanc.</title>
        <authorList>
            <person name="Yuan L."/>
        </authorList>
    </citation>
    <scope>NUCLEOTIDE SEQUENCE [LARGE SCALE GENOMIC DNA]</scope>
    <source>
        <strain evidence="1">ZHUSHIDOU_FW_LH</strain>
        <tissue evidence="1">Leaf</tissue>
    </source>
</reference>
<accession>A0AAN9HQX7</accession>
<gene>
    <name evidence="1" type="ORF">RIF29_40703</name>
</gene>
<dbReference type="PANTHER" id="PTHR33647:SF10">
    <property type="entry name" value="DUF4228 DOMAIN-CONTAINING PROTEIN"/>
    <property type="match status" value="1"/>
</dbReference>
<protein>
    <submittedName>
        <fullName evidence="1">Uncharacterized protein</fullName>
    </submittedName>
</protein>
<keyword evidence="2" id="KW-1185">Reference proteome</keyword>
<dbReference type="Proteomes" id="UP001372338">
    <property type="component" value="Unassembled WGS sequence"/>
</dbReference>
<evidence type="ECO:0000313" key="1">
    <source>
        <dbReference type="EMBL" id="KAK7245851.1"/>
    </source>
</evidence>
<evidence type="ECO:0000313" key="2">
    <source>
        <dbReference type="Proteomes" id="UP001372338"/>
    </source>
</evidence>
<dbReference type="AlphaFoldDB" id="A0AAN9HQX7"/>
<sequence>MGNCCTLASSSSSSMEWAGEDWGSVTSKHNNKSSSSKVFEEVLHHHGLNNLGNVKKERLLGLARTSSDANNGKVKIMISKKELAELLGEKHYSIGISGGAQHASAEQVLVRLINAKLHLNDHHHDAHHRPWRPVLQSIPELN</sequence>
<dbReference type="PANTHER" id="PTHR33647">
    <property type="entry name" value="OS01G0793900 PROTEIN"/>
    <property type="match status" value="1"/>
</dbReference>
<comment type="caution">
    <text evidence="1">The sequence shown here is derived from an EMBL/GenBank/DDBJ whole genome shotgun (WGS) entry which is preliminary data.</text>
</comment>
<dbReference type="EMBL" id="JAYWIO010000008">
    <property type="protein sequence ID" value="KAK7245851.1"/>
    <property type="molecule type" value="Genomic_DNA"/>
</dbReference>
<name>A0AAN9HQX7_CROPI</name>
<proteinExistence type="predicted"/>
<organism evidence="1 2">
    <name type="scientific">Crotalaria pallida</name>
    <name type="common">Smooth rattlebox</name>
    <name type="synonym">Crotalaria striata</name>
    <dbReference type="NCBI Taxonomy" id="3830"/>
    <lineage>
        <taxon>Eukaryota</taxon>
        <taxon>Viridiplantae</taxon>
        <taxon>Streptophyta</taxon>
        <taxon>Embryophyta</taxon>
        <taxon>Tracheophyta</taxon>
        <taxon>Spermatophyta</taxon>
        <taxon>Magnoliopsida</taxon>
        <taxon>eudicotyledons</taxon>
        <taxon>Gunneridae</taxon>
        <taxon>Pentapetalae</taxon>
        <taxon>rosids</taxon>
        <taxon>fabids</taxon>
        <taxon>Fabales</taxon>
        <taxon>Fabaceae</taxon>
        <taxon>Papilionoideae</taxon>
        <taxon>50 kb inversion clade</taxon>
        <taxon>genistoids sensu lato</taxon>
        <taxon>core genistoids</taxon>
        <taxon>Crotalarieae</taxon>
        <taxon>Crotalaria</taxon>
    </lineage>
</organism>